<comment type="caution">
    <text evidence="1">The sequence shown here is derived from an EMBL/GenBank/DDBJ whole genome shotgun (WGS) entry which is preliminary data.</text>
</comment>
<keyword evidence="2" id="KW-1185">Reference proteome</keyword>
<gene>
    <name evidence="1" type="ORF">C8F04DRAFT_1403963</name>
</gene>
<organism evidence="1 2">
    <name type="scientific">Mycena alexandri</name>
    <dbReference type="NCBI Taxonomy" id="1745969"/>
    <lineage>
        <taxon>Eukaryota</taxon>
        <taxon>Fungi</taxon>
        <taxon>Dikarya</taxon>
        <taxon>Basidiomycota</taxon>
        <taxon>Agaricomycotina</taxon>
        <taxon>Agaricomycetes</taxon>
        <taxon>Agaricomycetidae</taxon>
        <taxon>Agaricales</taxon>
        <taxon>Marasmiineae</taxon>
        <taxon>Mycenaceae</taxon>
        <taxon>Mycena</taxon>
    </lineage>
</organism>
<name>A0AAD6S3S1_9AGAR</name>
<dbReference type="AlphaFoldDB" id="A0AAD6S3S1"/>
<dbReference type="EMBL" id="JARJCM010000277">
    <property type="protein sequence ID" value="KAJ7020012.1"/>
    <property type="molecule type" value="Genomic_DNA"/>
</dbReference>
<protein>
    <submittedName>
        <fullName evidence="1">Uncharacterized protein</fullName>
    </submittedName>
</protein>
<evidence type="ECO:0000313" key="2">
    <source>
        <dbReference type="Proteomes" id="UP001218188"/>
    </source>
</evidence>
<dbReference type="Proteomes" id="UP001218188">
    <property type="component" value="Unassembled WGS sequence"/>
</dbReference>
<evidence type="ECO:0000313" key="1">
    <source>
        <dbReference type="EMBL" id="KAJ7020012.1"/>
    </source>
</evidence>
<sequence>MPSQLTLSPPARLDLTALSCLRARGGGGIPPPSPGYDCGVRGWIPPPTFPLRERGGISPSTFLYPSAGESHRHLSFERTRLGPTANFPLGAGGRMSPPSSFYAGIPPPHLVCPSAAGSRRHLLICTCAVRSRRRPSFTRARLDLAAVPLFTRARLNPTAIPSFMHARVDPTAVPHVCAVGSDYRLSSFTCARASHRQLPSSHGRSDLAAITLVYARADGSHRHSLVYSCAGGYHCHLFIFACAGGSHRRPSLTCAQRDLTADSPLRACGGISPQTLVNIYPVGAVVELDTRRYRQKNGGKKFLYY</sequence>
<accession>A0AAD6S3S1</accession>
<reference evidence="1" key="1">
    <citation type="submission" date="2023-03" db="EMBL/GenBank/DDBJ databases">
        <title>Massive genome expansion in bonnet fungi (Mycena s.s.) driven by repeated elements and novel gene families across ecological guilds.</title>
        <authorList>
            <consortium name="Lawrence Berkeley National Laboratory"/>
            <person name="Harder C.B."/>
            <person name="Miyauchi S."/>
            <person name="Viragh M."/>
            <person name="Kuo A."/>
            <person name="Thoen E."/>
            <person name="Andreopoulos B."/>
            <person name="Lu D."/>
            <person name="Skrede I."/>
            <person name="Drula E."/>
            <person name="Henrissat B."/>
            <person name="Morin E."/>
            <person name="Kohler A."/>
            <person name="Barry K."/>
            <person name="LaButti K."/>
            <person name="Morin E."/>
            <person name="Salamov A."/>
            <person name="Lipzen A."/>
            <person name="Mereny Z."/>
            <person name="Hegedus B."/>
            <person name="Baldrian P."/>
            <person name="Stursova M."/>
            <person name="Weitz H."/>
            <person name="Taylor A."/>
            <person name="Grigoriev I.V."/>
            <person name="Nagy L.G."/>
            <person name="Martin F."/>
            <person name="Kauserud H."/>
        </authorList>
    </citation>
    <scope>NUCLEOTIDE SEQUENCE</scope>
    <source>
        <strain evidence="1">CBHHK200</strain>
    </source>
</reference>
<proteinExistence type="predicted"/>